<gene>
    <name evidence="3" type="ORF">JOF53_004819</name>
</gene>
<feature type="compositionally biased region" description="Low complexity" evidence="1">
    <location>
        <begin position="40"/>
        <end position="60"/>
    </location>
</feature>
<dbReference type="InterPro" id="IPR003709">
    <property type="entry name" value="VanY-like_core_dom"/>
</dbReference>
<keyword evidence="4" id="KW-1185">Reference proteome</keyword>
<feature type="domain" description="D-alanyl-D-alanine carboxypeptidase-like core" evidence="2">
    <location>
        <begin position="94"/>
        <end position="198"/>
    </location>
</feature>
<protein>
    <submittedName>
        <fullName evidence="3">LAS superfamily LD-carboxypeptidase LdcB</fullName>
    </submittedName>
</protein>
<evidence type="ECO:0000313" key="3">
    <source>
        <dbReference type="EMBL" id="MBP2475947.1"/>
    </source>
</evidence>
<proteinExistence type="predicted"/>
<feature type="compositionally biased region" description="Basic and acidic residues" evidence="1">
    <location>
        <begin position="69"/>
        <end position="78"/>
    </location>
</feature>
<dbReference type="RefSeq" id="WP_086789062.1">
    <property type="nucleotide sequence ID" value="NZ_JAGIOO010000001.1"/>
</dbReference>
<dbReference type="InterPro" id="IPR009045">
    <property type="entry name" value="Zn_M74/Hedgehog-like"/>
</dbReference>
<evidence type="ECO:0000313" key="4">
    <source>
        <dbReference type="Proteomes" id="UP001519363"/>
    </source>
</evidence>
<dbReference type="Gene3D" id="3.30.1380.10">
    <property type="match status" value="1"/>
</dbReference>
<evidence type="ECO:0000259" key="2">
    <source>
        <dbReference type="Pfam" id="PF02557"/>
    </source>
</evidence>
<dbReference type="Proteomes" id="UP001519363">
    <property type="component" value="Unassembled WGS sequence"/>
</dbReference>
<comment type="caution">
    <text evidence="3">The sequence shown here is derived from an EMBL/GenBank/DDBJ whole genome shotgun (WGS) entry which is preliminary data.</text>
</comment>
<dbReference type="EMBL" id="JAGIOO010000001">
    <property type="protein sequence ID" value="MBP2475947.1"/>
    <property type="molecule type" value="Genomic_DNA"/>
</dbReference>
<accession>A0ABS5AHV2</accession>
<dbReference type="SUPFAM" id="SSF55166">
    <property type="entry name" value="Hedgehog/DD-peptidase"/>
    <property type="match status" value="1"/>
</dbReference>
<name>A0ABS5AHV2_9PSEU</name>
<organism evidence="3 4">
    <name type="scientific">Crossiella equi</name>
    <dbReference type="NCBI Taxonomy" id="130796"/>
    <lineage>
        <taxon>Bacteria</taxon>
        <taxon>Bacillati</taxon>
        <taxon>Actinomycetota</taxon>
        <taxon>Actinomycetes</taxon>
        <taxon>Pseudonocardiales</taxon>
        <taxon>Pseudonocardiaceae</taxon>
        <taxon>Crossiella</taxon>
    </lineage>
</organism>
<reference evidence="3 4" key="1">
    <citation type="submission" date="2021-03" db="EMBL/GenBank/DDBJ databases">
        <title>Sequencing the genomes of 1000 actinobacteria strains.</title>
        <authorList>
            <person name="Klenk H.-P."/>
        </authorList>
    </citation>
    <scope>NUCLEOTIDE SEQUENCE [LARGE SCALE GENOMIC DNA]</scope>
    <source>
        <strain evidence="3 4">DSM 44580</strain>
    </source>
</reference>
<sequence length="213" mass="22990">MRRKIIGLALALGLAGALVGVLGSTGVWEDATEWAGPDESAATGSSAATTSATVPAVVRVDPPPLPEQPKPKLNKDGKPICADDPSFFDKPVDDLKKEAAQAWREARAAGWQAGLTLCVEEGKRTVAQQQAQFDAAVAQHGSEAKARQYVLPPSQSLHVQGWAVDVQPRASAAWLERTKGELGWCRRYANEPWHFEYKASYRSQGCPELLPHP</sequence>
<dbReference type="Pfam" id="PF02557">
    <property type="entry name" value="VanY"/>
    <property type="match status" value="1"/>
</dbReference>
<feature type="region of interest" description="Disordered" evidence="1">
    <location>
        <begin position="36"/>
        <end position="79"/>
    </location>
</feature>
<evidence type="ECO:0000256" key="1">
    <source>
        <dbReference type="SAM" id="MobiDB-lite"/>
    </source>
</evidence>